<keyword evidence="1" id="KW-0175">Coiled coil</keyword>
<reference evidence="6" key="1">
    <citation type="journal article" date="2019" name="Int. J. Syst. Evol. Microbiol.">
        <title>The Global Catalogue of Microorganisms (GCM) 10K type strain sequencing project: providing services to taxonomists for standard genome sequencing and annotation.</title>
        <authorList>
            <consortium name="The Broad Institute Genomics Platform"/>
            <consortium name="The Broad Institute Genome Sequencing Center for Infectious Disease"/>
            <person name="Wu L."/>
            <person name="Ma J."/>
        </authorList>
    </citation>
    <scope>NUCLEOTIDE SEQUENCE [LARGE SCALE GENOMIC DNA]</scope>
    <source>
        <strain evidence="6">JCM 17342</strain>
    </source>
</reference>
<keyword evidence="3" id="KW-0472">Membrane</keyword>
<evidence type="ECO:0000313" key="6">
    <source>
        <dbReference type="Proteomes" id="UP001501747"/>
    </source>
</evidence>
<sequence length="286" mass="29673">MLALGLLAGCGSGALSSGEAQSAHDLAAPVPADGSLSKRGAGEVAGVAPNAPVPPDQKIDPLSISPERQLIRTARLELSAADVTGVVGRGKEAATRAGGFAGAEETRETRATLTLRVPADKLDAVLDELTKLGTVNVRDVRSTDVTDQLVDTQSRITSQRASVERVRALLARANTVGEIVQVEGELNRRQADLEALQRRLESMSNQVAMSTVTLTVLRTGAPPAKADSGFLAGLASGWNALLAFGSGLLTAIGAVLPFAVVIAIPVLALVIWLRRRKAAPVIATEE</sequence>
<keyword evidence="6" id="KW-1185">Reference proteome</keyword>
<evidence type="ECO:0000313" key="5">
    <source>
        <dbReference type="EMBL" id="GAA4001652.1"/>
    </source>
</evidence>
<name>A0ABP7RSK0_9PSEU</name>
<feature type="coiled-coil region" evidence="1">
    <location>
        <begin position="179"/>
        <end position="206"/>
    </location>
</feature>
<evidence type="ECO:0000256" key="3">
    <source>
        <dbReference type="SAM" id="Phobius"/>
    </source>
</evidence>
<evidence type="ECO:0000256" key="1">
    <source>
        <dbReference type="SAM" id="Coils"/>
    </source>
</evidence>
<keyword evidence="3" id="KW-0812">Transmembrane</keyword>
<organism evidence="5 6">
    <name type="scientific">Allokutzneria multivorans</name>
    <dbReference type="NCBI Taxonomy" id="1142134"/>
    <lineage>
        <taxon>Bacteria</taxon>
        <taxon>Bacillati</taxon>
        <taxon>Actinomycetota</taxon>
        <taxon>Actinomycetes</taxon>
        <taxon>Pseudonocardiales</taxon>
        <taxon>Pseudonocardiaceae</taxon>
        <taxon>Allokutzneria</taxon>
    </lineage>
</organism>
<dbReference type="Proteomes" id="UP001501747">
    <property type="component" value="Unassembled WGS sequence"/>
</dbReference>
<evidence type="ECO:0000256" key="2">
    <source>
        <dbReference type="SAM" id="MobiDB-lite"/>
    </source>
</evidence>
<protein>
    <submittedName>
        <fullName evidence="5">DUF4349 domain-containing protein</fullName>
    </submittedName>
</protein>
<accession>A0ABP7RSK0</accession>
<dbReference type="EMBL" id="BAABAL010000006">
    <property type="protein sequence ID" value="GAA4001652.1"/>
    <property type="molecule type" value="Genomic_DNA"/>
</dbReference>
<keyword evidence="3" id="KW-1133">Transmembrane helix</keyword>
<dbReference type="Pfam" id="PF14257">
    <property type="entry name" value="DUF4349"/>
    <property type="match status" value="1"/>
</dbReference>
<gene>
    <name evidence="5" type="ORF">GCM10022247_22930</name>
</gene>
<feature type="domain" description="DUF4349" evidence="4">
    <location>
        <begin position="68"/>
        <end position="268"/>
    </location>
</feature>
<evidence type="ECO:0000259" key="4">
    <source>
        <dbReference type="Pfam" id="PF14257"/>
    </source>
</evidence>
<feature type="transmembrane region" description="Helical" evidence="3">
    <location>
        <begin position="248"/>
        <end position="273"/>
    </location>
</feature>
<dbReference type="InterPro" id="IPR025645">
    <property type="entry name" value="DUF4349"/>
</dbReference>
<feature type="region of interest" description="Disordered" evidence="2">
    <location>
        <begin position="38"/>
        <end position="61"/>
    </location>
</feature>
<proteinExistence type="predicted"/>
<comment type="caution">
    <text evidence="5">The sequence shown here is derived from an EMBL/GenBank/DDBJ whole genome shotgun (WGS) entry which is preliminary data.</text>
</comment>